<sequence length="123" mass="14333">MDSLDLKIEYSVLAVSVNVSNVGNRDGAQVVQLYIRHETPSICRPFKELMEFSKVHLKADESRQVEIKVPVKYACSYFDEYKNQWICEKGKYHLFVSDISQFQPDDALSTAFEIEESFWWEGI</sequence>
<dbReference type="EMBL" id="JAGMUV010000024">
    <property type="protein sequence ID" value="KAH7121672.1"/>
    <property type="molecule type" value="Genomic_DNA"/>
</dbReference>
<dbReference type="EC" id="3.2.1.21" evidence="3"/>
<dbReference type="InterPro" id="IPR050288">
    <property type="entry name" value="Cellulose_deg_GH3"/>
</dbReference>
<dbReference type="GO" id="GO:0008422">
    <property type="term" value="F:beta-glucosidase activity"/>
    <property type="evidence" value="ECO:0007669"/>
    <property type="project" value="UniProtKB-EC"/>
</dbReference>
<dbReference type="FunFam" id="2.60.40.10:FF:000495">
    <property type="entry name" value="Periplasmic beta-glucosidase"/>
    <property type="match status" value="1"/>
</dbReference>
<dbReference type="PANTHER" id="PTHR42715:SF27">
    <property type="entry name" value="BETA-GLUCOSIDASE-RELATED"/>
    <property type="match status" value="1"/>
</dbReference>
<organism evidence="7 8">
    <name type="scientific">Dactylonectria macrodidyma</name>
    <dbReference type="NCBI Taxonomy" id="307937"/>
    <lineage>
        <taxon>Eukaryota</taxon>
        <taxon>Fungi</taxon>
        <taxon>Dikarya</taxon>
        <taxon>Ascomycota</taxon>
        <taxon>Pezizomycotina</taxon>
        <taxon>Sordariomycetes</taxon>
        <taxon>Hypocreomycetidae</taxon>
        <taxon>Hypocreales</taxon>
        <taxon>Nectriaceae</taxon>
        <taxon>Dactylonectria</taxon>
    </lineage>
</organism>
<protein>
    <recommendedName>
        <fullName evidence="3">beta-glucosidase</fullName>
        <ecNumber evidence="3">3.2.1.21</ecNumber>
    </recommendedName>
</protein>
<dbReference type="AlphaFoldDB" id="A0A9P9DMI1"/>
<evidence type="ECO:0000256" key="4">
    <source>
        <dbReference type="ARBA" id="ARBA00022801"/>
    </source>
</evidence>
<evidence type="ECO:0000256" key="2">
    <source>
        <dbReference type="ARBA" id="ARBA00005336"/>
    </source>
</evidence>
<evidence type="ECO:0000256" key="1">
    <source>
        <dbReference type="ARBA" id="ARBA00000448"/>
    </source>
</evidence>
<comment type="catalytic activity">
    <reaction evidence="1">
        <text>Hydrolysis of terminal, non-reducing beta-D-glucosyl residues with release of beta-D-glucose.</text>
        <dbReference type="EC" id="3.2.1.21"/>
    </reaction>
</comment>
<evidence type="ECO:0000313" key="8">
    <source>
        <dbReference type="Proteomes" id="UP000738349"/>
    </source>
</evidence>
<evidence type="ECO:0000256" key="3">
    <source>
        <dbReference type="ARBA" id="ARBA00012744"/>
    </source>
</evidence>
<comment type="similarity">
    <text evidence="2">Belongs to the glycosyl hydrolase 3 family.</text>
</comment>
<dbReference type="OrthoDB" id="3591105at2759"/>
<reference evidence="7" key="1">
    <citation type="journal article" date="2021" name="Nat. Commun.">
        <title>Genetic determinants of endophytism in the Arabidopsis root mycobiome.</title>
        <authorList>
            <person name="Mesny F."/>
            <person name="Miyauchi S."/>
            <person name="Thiergart T."/>
            <person name="Pickel B."/>
            <person name="Atanasova L."/>
            <person name="Karlsson M."/>
            <person name="Huettel B."/>
            <person name="Barry K.W."/>
            <person name="Haridas S."/>
            <person name="Chen C."/>
            <person name="Bauer D."/>
            <person name="Andreopoulos W."/>
            <person name="Pangilinan J."/>
            <person name="LaButti K."/>
            <person name="Riley R."/>
            <person name="Lipzen A."/>
            <person name="Clum A."/>
            <person name="Drula E."/>
            <person name="Henrissat B."/>
            <person name="Kohler A."/>
            <person name="Grigoriev I.V."/>
            <person name="Martin F.M."/>
            <person name="Hacquard S."/>
        </authorList>
    </citation>
    <scope>NUCLEOTIDE SEQUENCE</scope>
    <source>
        <strain evidence="7">MPI-CAGE-AT-0147</strain>
    </source>
</reference>
<name>A0A9P9DMI1_9HYPO</name>
<evidence type="ECO:0000256" key="5">
    <source>
        <dbReference type="ARBA" id="ARBA00023295"/>
    </source>
</evidence>
<keyword evidence="8" id="KW-1185">Reference proteome</keyword>
<dbReference type="Pfam" id="PF14310">
    <property type="entry name" value="Fn3-like"/>
    <property type="match status" value="1"/>
</dbReference>
<comment type="caution">
    <text evidence="7">The sequence shown here is derived from an EMBL/GenBank/DDBJ whole genome shotgun (WGS) entry which is preliminary data.</text>
</comment>
<feature type="domain" description="Fibronectin type III-like" evidence="6">
    <location>
        <begin position="29"/>
        <end position="100"/>
    </location>
</feature>
<accession>A0A9P9DMI1</accession>
<evidence type="ECO:0000313" key="7">
    <source>
        <dbReference type="EMBL" id="KAH7121672.1"/>
    </source>
</evidence>
<keyword evidence="5" id="KW-0326">Glycosidase</keyword>
<proteinExistence type="inferred from homology"/>
<dbReference type="InterPro" id="IPR013783">
    <property type="entry name" value="Ig-like_fold"/>
</dbReference>
<dbReference type="Gene3D" id="2.60.40.10">
    <property type="entry name" value="Immunoglobulins"/>
    <property type="match status" value="1"/>
</dbReference>
<evidence type="ECO:0000259" key="6">
    <source>
        <dbReference type="SMART" id="SM01217"/>
    </source>
</evidence>
<dbReference type="InterPro" id="IPR026891">
    <property type="entry name" value="Fn3-like"/>
</dbReference>
<keyword evidence="4" id="KW-0378">Hydrolase</keyword>
<dbReference type="PANTHER" id="PTHR42715">
    <property type="entry name" value="BETA-GLUCOSIDASE"/>
    <property type="match status" value="1"/>
</dbReference>
<gene>
    <name evidence="7" type="ORF">EDB81DRAFT_766472</name>
</gene>
<dbReference type="Proteomes" id="UP000738349">
    <property type="component" value="Unassembled WGS sequence"/>
</dbReference>
<dbReference type="GO" id="GO:0009251">
    <property type="term" value="P:glucan catabolic process"/>
    <property type="evidence" value="ECO:0007669"/>
    <property type="project" value="TreeGrafter"/>
</dbReference>
<dbReference type="SMART" id="SM01217">
    <property type="entry name" value="Fn3_like"/>
    <property type="match status" value="1"/>
</dbReference>